<feature type="domain" description="Enoyl reductase (ER)" evidence="3">
    <location>
        <begin position="4"/>
        <end position="192"/>
    </location>
</feature>
<dbReference type="VEuPathDB" id="FungiDB:FOIG_15705"/>
<dbReference type="VEuPathDB" id="FungiDB:FOC1_g10000579"/>
<protein>
    <recommendedName>
        <fullName evidence="3">Enoyl reductase (ER) domain-containing protein</fullName>
    </recommendedName>
</protein>
<dbReference type="PANTHER" id="PTHR48106">
    <property type="entry name" value="QUINONE OXIDOREDUCTASE PIG3-RELATED"/>
    <property type="match status" value="1"/>
</dbReference>
<dbReference type="AlphaFoldDB" id="A0A2H3TMH0"/>
<evidence type="ECO:0000256" key="2">
    <source>
        <dbReference type="ARBA" id="ARBA00023002"/>
    </source>
</evidence>
<dbReference type="InterPro" id="IPR020843">
    <property type="entry name" value="ER"/>
</dbReference>
<dbReference type="OrthoDB" id="5025743at2759"/>
<evidence type="ECO:0000256" key="1">
    <source>
        <dbReference type="ARBA" id="ARBA00022857"/>
    </source>
</evidence>
<proteinExistence type="predicted"/>
<dbReference type="VEuPathDB" id="FungiDB:FOC4_g10001947"/>
<name>A0A2H3TMH0_FUSOX</name>
<keyword evidence="2" id="KW-0560">Oxidoreductase</keyword>
<dbReference type="SMART" id="SM00829">
    <property type="entry name" value="PKS_ER"/>
    <property type="match status" value="1"/>
</dbReference>
<reference evidence="5" key="1">
    <citation type="submission" date="2016-09" db="EMBL/GenBank/DDBJ databases">
        <authorList>
            <person name="Guldener U."/>
        </authorList>
    </citation>
    <scope>NUCLEOTIDE SEQUENCE [LARGE SCALE GENOMIC DNA]</scope>
    <source>
        <strain evidence="5">V64-1</strain>
    </source>
</reference>
<evidence type="ECO:0000313" key="4">
    <source>
        <dbReference type="EMBL" id="SCO88885.1"/>
    </source>
</evidence>
<evidence type="ECO:0000259" key="3">
    <source>
        <dbReference type="SMART" id="SM00829"/>
    </source>
</evidence>
<dbReference type="EMBL" id="FMJY01000007">
    <property type="protein sequence ID" value="SCO88885.1"/>
    <property type="molecule type" value="Genomic_DNA"/>
</dbReference>
<organism evidence="4 5">
    <name type="scientific">Fusarium oxysporum</name>
    <name type="common">Fusarium vascular wilt</name>
    <dbReference type="NCBI Taxonomy" id="5507"/>
    <lineage>
        <taxon>Eukaryota</taxon>
        <taxon>Fungi</taxon>
        <taxon>Dikarya</taxon>
        <taxon>Ascomycota</taxon>
        <taxon>Pezizomycotina</taxon>
        <taxon>Sordariomycetes</taxon>
        <taxon>Hypocreomycetidae</taxon>
        <taxon>Hypocreales</taxon>
        <taxon>Nectriaceae</taxon>
        <taxon>Fusarium</taxon>
        <taxon>Fusarium oxysporum species complex</taxon>
    </lineage>
</organism>
<dbReference type="InterPro" id="IPR036291">
    <property type="entry name" value="NAD(P)-bd_dom_sf"/>
</dbReference>
<dbReference type="VEuPathDB" id="FungiDB:FOZG_14601"/>
<dbReference type="PANTHER" id="PTHR48106:SF18">
    <property type="entry name" value="QUINONE OXIDOREDUCTASE PIG3"/>
    <property type="match status" value="1"/>
</dbReference>
<dbReference type="Gene3D" id="3.90.180.10">
    <property type="entry name" value="Medium-chain alcohol dehydrogenases, catalytic domain"/>
    <property type="match status" value="2"/>
</dbReference>
<keyword evidence="1" id="KW-0521">NADP</keyword>
<dbReference type="Proteomes" id="UP000219369">
    <property type="component" value="Unassembled WGS sequence"/>
</dbReference>
<dbReference type="Pfam" id="PF13602">
    <property type="entry name" value="ADH_zinc_N_2"/>
    <property type="match status" value="1"/>
</dbReference>
<dbReference type="GO" id="GO:0016651">
    <property type="term" value="F:oxidoreductase activity, acting on NAD(P)H"/>
    <property type="evidence" value="ECO:0007669"/>
    <property type="project" value="TreeGrafter"/>
</dbReference>
<gene>
    <name evidence="4" type="ORF">FRV6_13013</name>
</gene>
<accession>A0A2H3TMH0</accession>
<dbReference type="Gene3D" id="3.40.50.720">
    <property type="entry name" value="NAD(P)-binding Rossmann-like Domain"/>
    <property type="match status" value="2"/>
</dbReference>
<dbReference type="GO" id="GO:0070402">
    <property type="term" value="F:NADPH binding"/>
    <property type="evidence" value="ECO:0007669"/>
    <property type="project" value="TreeGrafter"/>
</dbReference>
<dbReference type="SUPFAM" id="SSF51735">
    <property type="entry name" value="NAD(P)-binding Rossmann-fold domains"/>
    <property type="match status" value="1"/>
</dbReference>
<evidence type="ECO:0000313" key="5">
    <source>
        <dbReference type="Proteomes" id="UP000219369"/>
    </source>
</evidence>
<sequence length="195" mass="21164">MPNGMSFIDGVALWTQYSTARNAMLDTAKLQKGEYVLLTAATSSRSKVAALKSIGIEHVIVASEQGIATEVARITDGIDCPVIHDPIARENINKLLDALAINGILLTYGVLDLSPALIDLLKGMAKFATIKFSAVFQTLSNPKKRAKMVTFVLRGIAEGVVRLVIDKTFSFHDIAEAHRYLESNQHVGKVIVTVD</sequence>